<reference evidence="2" key="1">
    <citation type="submission" date="2023-07" db="EMBL/GenBank/DDBJ databases">
        <title>A chromosome-level genome assembly of Lolium multiflorum.</title>
        <authorList>
            <person name="Chen Y."/>
            <person name="Copetti D."/>
            <person name="Kolliker R."/>
            <person name="Studer B."/>
        </authorList>
    </citation>
    <scope>NUCLEOTIDE SEQUENCE</scope>
    <source>
        <strain evidence="2">02402/16</strain>
        <tissue evidence="2">Leaf</tissue>
    </source>
</reference>
<sequence length="375" mass="42263">MRKAFLTKGFGILSAQTSKCFLKSTCKPVEPVAFPEREKDPLRGGRLQLAPQVGSDNPLQFPSRLVVHLNPVKLGVWAAKVIRQGVEVMLEDQASSVSKLIKLGVEGFIRLHLKENWMNMASPINFNQFLEKEKLKSNGSNFTDWFRHVRIFLAGGNLQYVLDAPLGDPPAETETDEVKNVYATRKARYSQVQCAILCSLEADLQKRFEHHDPHELVNELKAIFETHAAVECYEASKHFFSCMMEEGSSVSEHMLVMTGHAKKLSDLGIVIPNRLGINRVLQSLPPSYKNFVMNYNMQNMNKELPELFGMLKAAEIEIKKEHQVLMVNKTTSFKKQGKSKGKFKKGGKKAATPPMKPKNGPKPDAECYYCKEKGH</sequence>
<dbReference type="Pfam" id="PF14223">
    <property type="entry name" value="Retrotran_gag_2"/>
    <property type="match status" value="1"/>
</dbReference>
<name>A0AAD8R137_LOLMU</name>
<feature type="region of interest" description="Disordered" evidence="1">
    <location>
        <begin position="331"/>
        <end position="375"/>
    </location>
</feature>
<evidence type="ECO:0000256" key="1">
    <source>
        <dbReference type="SAM" id="MobiDB-lite"/>
    </source>
</evidence>
<dbReference type="Proteomes" id="UP001231189">
    <property type="component" value="Unassembled WGS sequence"/>
</dbReference>
<comment type="caution">
    <text evidence="2">The sequence shown here is derived from an EMBL/GenBank/DDBJ whole genome shotgun (WGS) entry which is preliminary data.</text>
</comment>
<feature type="compositionally biased region" description="Basic residues" evidence="1">
    <location>
        <begin position="335"/>
        <end position="348"/>
    </location>
</feature>
<protein>
    <submittedName>
        <fullName evidence="2">Uncharacterized protein</fullName>
    </submittedName>
</protein>
<dbReference type="AlphaFoldDB" id="A0AAD8R137"/>
<keyword evidence="3" id="KW-1185">Reference proteome</keyword>
<evidence type="ECO:0000313" key="3">
    <source>
        <dbReference type="Proteomes" id="UP001231189"/>
    </source>
</evidence>
<proteinExistence type="predicted"/>
<evidence type="ECO:0000313" key="2">
    <source>
        <dbReference type="EMBL" id="KAK1610783.1"/>
    </source>
</evidence>
<accession>A0AAD8R137</accession>
<feature type="compositionally biased region" description="Basic and acidic residues" evidence="1">
    <location>
        <begin position="361"/>
        <end position="375"/>
    </location>
</feature>
<organism evidence="2 3">
    <name type="scientific">Lolium multiflorum</name>
    <name type="common">Italian ryegrass</name>
    <name type="synonym">Lolium perenne subsp. multiflorum</name>
    <dbReference type="NCBI Taxonomy" id="4521"/>
    <lineage>
        <taxon>Eukaryota</taxon>
        <taxon>Viridiplantae</taxon>
        <taxon>Streptophyta</taxon>
        <taxon>Embryophyta</taxon>
        <taxon>Tracheophyta</taxon>
        <taxon>Spermatophyta</taxon>
        <taxon>Magnoliopsida</taxon>
        <taxon>Liliopsida</taxon>
        <taxon>Poales</taxon>
        <taxon>Poaceae</taxon>
        <taxon>BOP clade</taxon>
        <taxon>Pooideae</taxon>
        <taxon>Poodae</taxon>
        <taxon>Poeae</taxon>
        <taxon>Poeae Chloroplast Group 2 (Poeae type)</taxon>
        <taxon>Loliodinae</taxon>
        <taxon>Loliinae</taxon>
        <taxon>Lolium</taxon>
    </lineage>
</organism>
<gene>
    <name evidence="2" type="ORF">QYE76_034456</name>
</gene>
<dbReference type="EMBL" id="JAUUTY010000007">
    <property type="protein sequence ID" value="KAK1610783.1"/>
    <property type="molecule type" value="Genomic_DNA"/>
</dbReference>